<dbReference type="AlphaFoldDB" id="A0A1L9RRX4"/>
<protein>
    <submittedName>
        <fullName evidence="1">Uncharacterized protein</fullName>
    </submittedName>
</protein>
<proteinExistence type="predicted"/>
<gene>
    <name evidence="1" type="ORF">ASPWEDRAFT_39393</name>
</gene>
<evidence type="ECO:0000313" key="1">
    <source>
        <dbReference type="EMBL" id="OJJ37662.1"/>
    </source>
</evidence>
<dbReference type="Proteomes" id="UP000184383">
    <property type="component" value="Unassembled WGS sequence"/>
</dbReference>
<accession>A0A1L9RRX4</accession>
<dbReference type="VEuPathDB" id="FungiDB:ASPWEDRAFT_39393"/>
<sequence>MMCVVDRLFAMVLLLFCLVLCSNVLLRLICTYELSHPPLQPTLGYIGVDVRRKKNPSAIVIWQARADLAIYII</sequence>
<dbReference type="RefSeq" id="XP_040691338.1">
    <property type="nucleotide sequence ID" value="XM_040835081.1"/>
</dbReference>
<organism evidence="1 2">
    <name type="scientific">Aspergillus wentii DTO 134E9</name>
    <dbReference type="NCBI Taxonomy" id="1073089"/>
    <lineage>
        <taxon>Eukaryota</taxon>
        <taxon>Fungi</taxon>
        <taxon>Dikarya</taxon>
        <taxon>Ascomycota</taxon>
        <taxon>Pezizomycotina</taxon>
        <taxon>Eurotiomycetes</taxon>
        <taxon>Eurotiomycetidae</taxon>
        <taxon>Eurotiales</taxon>
        <taxon>Aspergillaceae</taxon>
        <taxon>Aspergillus</taxon>
        <taxon>Aspergillus subgen. Cremei</taxon>
    </lineage>
</organism>
<keyword evidence="2" id="KW-1185">Reference proteome</keyword>
<dbReference type="GeneID" id="63750929"/>
<dbReference type="EMBL" id="KV878211">
    <property type="protein sequence ID" value="OJJ37662.1"/>
    <property type="molecule type" value="Genomic_DNA"/>
</dbReference>
<evidence type="ECO:0000313" key="2">
    <source>
        <dbReference type="Proteomes" id="UP000184383"/>
    </source>
</evidence>
<reference evidence="2" key="1">
    <citation type="journal article" date="2017" name="Genome Biol.">
        <title>Comparative genomics reveals high biological diversity and specific adaptations in the industrially and medically important fungal genus Aspergillus.</title>
        <authorList>
            <person name="de Vries R.P."/>
            <person name="Riley R."/>
            <person name="Wiebenga A."/>
            <person name="Aguilar-Osorio G."/>
            <person name="Amillis S."/>
            <person name="Uchima C.A."/>
            <person name="Anderluh G."/>
            <person name="Asadollahi M."/>
            <person name="Askin M."/>
            <person name="Barry K."/>
            <person name="Battaglia E."/>
            <person name="Bayram O."/>
            <person name="Benocci T."/>
            <person name="Braus-Stromeyer S.A."/>
            <person name="Caldana C."/>
            <person name="Canovas D."/>
            <person name="Cerqueira G.C."/>
            <person name="Chen F."/>
            <person name="Chen W."/>
            <person name="Choi C."/>
            <person name="Clum A."/>
            <person name="Dos Santos R.A."/>
            <person name="Damasio A.R."/>
            <person name="Diallinas G."/>
            <person name="Emri T."/>
            <person name="Fekete E."/>
            <person name="Flipphi M."/>
            <person name="Freyberg S."/>
            <person name="Gallo A."/>
            <person name="Gournas C."/>
            <person name="Habgood R."/>
            <person name="Hainaut M."/>
            <person name="Harispe M.L."/>
            <person name="Henrissat B."/>
            <person name="Hilden K.S."/>
            <person name="Hope R."/>
            <person name="Hossain A."/>
            <person name="Karabika E."/>
            <person name="Karaffa L."/>
            <person name="Karanyi Z."/>
            <person name="Krasevec N."/>
            <person name="Kuo A."/>
            <person name="Kusch H."/>
            <person name="LaButti K."/>
            <person name="Lagendijk E.L."/>
            <person name="Lapidus A."/>
            <person name="Levasseur A."/>
            <person name="Lindquist E."/>
            <person name="Lipzen A."/>
            <person name="Logrieco A.F."/>
            <person name="MacCabe A."/>
            <person name="Maekelae M.R."/>
            <person name="Malavazi I."/>
            <person name="Melin P."/>
            <person name="Meyer V."/>
            <person name="Mielnichuk N."/>
            <person name="Miskei M."/>
            <person name="Molnar A.P."/>
            <person name="Mule G."/>
            <person name="Ngan C.Y."/>
            <person name="Orejas M."/>
            <person name="Orosz E."/>
            <person name="Ouedraogo J.P."/>
            <person name="Overkamp K.M."/>
            <person name="Park H.-S."/>
            <person name="Perrone G."/>
            <person name="Piumi F."/>
            <person name="Punt P.J."/>
            <person name="Ram A.F."/>
            <person name="Ramon A."/>
            <person name="Rauscher S."/>
            <person name="Record E."/>
            <person name="Riano-Pachon D.M."/>
            <person name="Robert V."/>
            <person name="Roehrig J."/>
            <person name="Ruller R."/>
            <person name="Salamov A."/>
            <person name="Salih N.S."/>
            <person name="Samson R.A."/>
            <person name="Sandor E."/>
            <person name="Sanguinetti M."/>
            <person name="Schuetze T."/>
            <person name="Sepcic K."/>
            <person name="Shelest E."/>
            <person name="Sherlock G."/>
            <person name="Sophianopoulou V."/>
            <person name="Squina F.M."/>
            <person name="Sun H."/>
            <person name="Susca A."/>
            <person name="Todd R.B."/>
            <person name="Tsang A."/>
            <person name="Unkles S.E."/>
            <person name="van de Wiele N."/>
            <person name="van Rossen-Uffink D."/>
            <person name="Oliveira J.V."/>
            <person name="Vesth T.C."/>
            <person name="Visser J."/>
            <person name="Yu J.-H."/>
            <person name="Zhou M."/>
            <person name="Andersen M.R."/>
            <person name="Archer D.B."/>
            <person name="Baker S.E."/>
            <person name="Benoit I."/>
            <person name="Brakhage A.A."/>
            <person name="Braus G.H."/>
            <person name="Fischer R."/>
            <person name="Frisvad J.C."/>
            <person name="Goldman G.H."/>
            <person name="Houbraken J."/>
            <person name="Oakley B."/>
            <person name="Pocsi I."/>
            <person name="Scazzocchio C."/>
            <person name="Seiboth B."/>
            <person name="vanKuyk P.A."/>
            <person name="Wortman J."/>
            <person name="Dyer P.S."/>
            <person name="Grigoriev I.V."/>
        </authorList>
    </citation>
    <scope>NUCLEOTIDE SEQUENCE [LARGE SCALE GENOMIC DNA]</scope>
    <source>
        <strain evidence="2">DTO 134E9</strain>
    </source>
</reference>
<name>A0A1L9RRX4_ASPWE</name>